<evidence type="ECO:0000256" key="2">
    <source>
        <dbReference type="SAM" id="Phobius"/>
    </source>
</evidence>
<dbReference type="Proteomes" id="UP000008867">
    <property type="component" value="Chromosome 1"/>
</dbReference>
<dbReference type="Pfam" id="PF08695">
    <property type="entry name" value="Coa1"/>
    <property type="match status" value="1"/>
</dbReference>
<feature type="compositionally biased region" description="Low complexity" evidence="1">
    <location>
        <begin position="53"/>
        <end position="63"/>
    </location>
</feature>
<feature type="transmembrane region" description="Helical" evidence="2">
    <location>
        <begin position="84"/>
        <end position="105"/>
    </location>
</feature>
<dbReference type="InterPro" id="IPR042432">
    <property type="entry name" value="Coa1_fungi"/>
</dbReference>
<dbReference type="AlphaFoldDB" id="E6ZK22"/>
<feature type="compositionally biased region" description="Pro residues" evidence="1">
    <location>
        <begin position="42"/>
        <end position="52"/>
    </location>
</feature>
<dbReference type="PANTHER" id="PTHR28523:SF1">
    <property type="entry name" value="CYTOCHROME C OXIDASE ASSEMBLY FACTOR 1"/>
    <property type="match status" value="1"/>
</dbReference>
<gene>
    <name evidence="3" type="ORF">sr11625</name>
</gene>
<dbReference type="eggNOG" id="ENOG502RZQV">
    <property type="taxonomic scope" value="Eukaryota"/>
</dbReference>
<keyword evidence="2" id="KW-0472">Membrane</keyword>
<dbReference type="GO" id="GO:0005743">
    <property type="term" value="C:mitochondrial inner membrane"/>
    <property type="evidence" value="ECO:0007669"/>
    <property type="project" value="TreeGrafter"/>
</dbReference>
<name>E6ZK22_SPORE</name>
<keyword evidence="4" id="KW-1185">Reference proteome</keyword>
<dbReference type="EMBL" id="FQ311430">
    <property type="protein sequence ID" value="CBQ67675.1"/>
    <property type="molecule type" value="Genomic_DNA"/>
</dbReference>
<feature type="region of interest" description="Disordered" evidence="1">
    <location>
        <begin position="1"/>
        <end position="21"/>
    </location>
</feature>
<evidence type="ECO:0000256" key="1">
    <source>
        <dbReference type="SAM" id="MobiDB-lite"/>
    </source>
</evidence>
<evidence type="ECO:0000313" key="3">
    <source>
        <dbReference type="EMBL" id="CBQ67675.1"/>
    </source>
</evidence>
<dbReference type="InterPro" id="IPR014807">
    <property type="entry name" value="Coa1"/>
</dbReference>
<evidence type="ECO:0000313" key="4">
    <source>
        <dbReference type="Proteomes" id="UP000008867"/>
    </source>
</evidence>
<organism evidence="3 4">
    <name type="scientific">Sporisorium reilianum (strain SRZ2)</name>
    <name type="common">Maize head smut fungus</name>
    <dbReference type="NCBI Taxonomy" id="999809"/>
    <lineage>
        <taxon>Eukaryota</taxon>
        <taxon>Fungi</taxon>
        <taxon>Dikarya</taxon>
        <taxon>Basidiomycota</taxon>
        <taxon>Ustilaginomycotina</taxon>
        <taxon>Ustilaginomycetes</taxon>
        <taxon>Ustilaginales</taxon>
        <taxon>Ustilaginaceae</taxon>
        <taxon>Sporisorium</taxon>
    </lineage>
</organism>
<feature type="compositionally biased region" description="Low complexity" evidence="1">
    <location>
        <begin position="1"/>
        <end position="17"/>
    </location>
</feature>
<dbReference type="PANTHER" id="PTHR28523">
    <property type="entry name" value="CYTOCHROME C OXIDASE ASSEMBLY FACTOR 1"/>
    <property type="match status" value="1"/>
</dbReference>
<keyword evidence="2" id="KW-1133">Transmembrane helix</keyword>
<dbReference type="VEuPathDB" id="FungiDB:sr11625"/>
<protein>
    <submittedName>
        <fullName evidence="3">Uncharacterized protein</fullName>
    </submittedName>
</protein>
<sequence length="232" mass="24491">MVRGTVARRAAGAGAATNASRWTTTTLAAARMHTTPSRLRPITPPPPPPPAQPSSSTAAPARSNVSARPTFIRSKPLPHVPNTLPALAAFTIAALASWAAFTLYATNKEKLSSSIFKSVVSQVKNSPQVSALLSCDQGATVVLKRETLLGGTPKVNGAVNMMQGRVDLSFKIHAAHDERRTATVYFTSIRAHKHAPFEILRFVVVDDATGDSVSLLDGMGLTSIDVESGDIV</sequence>
<dbReference type="HOGENOM" id="CLU_092488_0_1_1"/>
<feature type="region of interest" description="Disordered" evidence="1">
    <location>
        <begin position="36"/>
        <end position="76"/>
    </location>
</feature>
<proteinExistence type="predicted"/>
<dbReference type="OrthoDB" id="2100652at2759"/>
<accession>E6ZK22</accession>
<reference evidence="3 4" key="1">
    <citation type="journal article" date="2010" name="Science">
        <title>Pathogenicity determinants in smut fungi revealed by genome comparison.</title>
        <authorList>
            <person name="Schirawski J."/>
            <person name="Mannhaupt G."/>
            <person name="Muench K."/>
            <person name="Brefort T."/>
            <person name="Schipper K."/>
            <person name="Doehlemann G."/>
            <person name="Di Stasio M."/>
            <person name="Roessel N."/>
            <person name="Mendoza-Mendoza A."/>
            <person name="Pester D."/>
            <person name="Mueller O."/>
            <person name="Winterberg B."/>
            <person name="Meyer E."/>
            <person name="Ghareeb H."/>
            <person name="Wollenberg T."/>
            <person name="Muensterkoetter M."/>
            <person name="Wong P."/>
            <person name="Walter M."/>
            <person name="Stukenbrock E."/>
            <person name="Gueldener U."/>
            <person name="Kahmann R."/>
        </authorList>
    </citation>
    <scope>NUCLEOTIDE SEQUENCE [LARGE SCALE GENOMIC DNA]</scope>
    <source>
        <strain evidence="4">SRZ2</strain>
    </source>
</reference>
<keyword evidence="2" id="KW-0812">Transmembrane</keyword>
<dbReference type="GO" id="GO:0033617">
    <property type="term" value="P:mitochondrial respiratory chain complex IV assembly"/>
    <property type="evidence" value="ECO:0007669"/>
    <property type="project" value="InterPro"/>
</dbReference>